<feature type="domain" description="EF-hand" evidence="4">
    <location>
        <begin position="736"/>
        <end position="771"/>
    </location>
</feature>
<evidence type="ECO:0000313" key="6">
    <source>
        <dbReference type="Proteomes" id="UP000237271"/>
    </source>
</evidence>
<dbReference type="GO" id="GO:0005509">
    <property type="term" value="F:calcium ion binding"/>
    <property type="evidence" value="ECO:0007669"/>
    <property type="project" value="InterPro"/>
</dbReference>
<keyword evidence="6" id="KW-1185">Reference proteome</keyword>
<sequence>MNVKKISPLDLCEAFSYGDTRKHPLVPLSHVCEVLFNLDPESANGSDPVTEDMEEFLYRFATNQGGEIVVNIREALRALDIWQSRVTSSALSSKMSPDPLSKATMLEAKNKKLKDVISSLQNANLELSKQLDTSKLAFSPKSGEESTRLSQNRATPKQSSAETSPVNFKVIPPAKASAFSASSSQEISSSSTQLQVVNLHEQELIEIANRLQFTGVKKLEEFLFEGDANSTGFINLNQLCWILADQFDLQISEVQLVQVCMGMKFNSHGQLDYKEFVDVLMDILIYALPDIRESAKKKSIVILDQYFQNGFPAGREGVRKLLDALCSKYDLQGDQCISISEIVQVFHVDVVKHHARELPFPLQEHDIIQLAQPFIHHNAADNSSEGILCYPELLDAILGPIPNESNRDADSVNRALKWNFWRNIYMTLCAGDARVEQKVLAQLGKILAKLDPDGTFTISTRHFKRIFERHICSDDMEELIAALIIDPDTKGTSSDDRDNPRLRYDVLLKLAFGTPDHCDKHFFDRCIRKKLLREQERLQFVMTDVITIRKPSHTLTIQDFYETFIVQAEQYPLATVEMLFLFGVLDSDHDGNVDVRDLKSYLSSKCWKNEKRRGYGDSSASEFRHTGEEADFESIRKLIANCCSGYDFQRALMDHSRHTQGWISHSVMVKELEKMMHEMGVVGVHQDDLKAFVRHISQHTTGNAMRASTRDSIHSDAFFDALLDWNSVINSMRLPYSLVEVKKLFETFDSGHTGTIRCEDWNKAYRQICRDPQGMNPWEVQVLQRRFPGPTEEREQTINYAHLIIFLLILPKNSRKRTNKNLTQMTAWRF</sequence>
<dbReference type="Gene3D" id="1.10.238.10">
    <property type="entry name" value="EF-hand"/>
    <property type="match status" value="2"/>
</dbReference>
<evidence type="ECO:0000313" key="5">
    <source>
        <dbReference type="EMBL" id="POM74105.1"/>
    </source>
</evidence>
<dbReference type="Proteomes" id="UP000237271">
    <property type="component" value="Unassembled WGS sequence"/>
</dbReference>
<feature type="coiled-coil region" evidence="2">
    <location>
        <begin position="103"/>
        <end position="130"/>
    </location>
</feature>
<dbReference type="PROSITE" id="PS50222">
    <property type="entry name" value="EF_HAND_2"/>
    <property type="match status" value="2"/>
</dbReference>
<dbReference type="InterPro" id="IPR011992">
    <property type="entry name" value="EF-hand-dom_pair"/>
</dbReference>
<dbReference type="EMBL" id="NCKW01004932">
    <property type="protein sequence ID" value="POM74105.1"/>
    <property type="molecule type" value="Genomic_DNA"/>
</dbReference>
<dbReference type="SMART" id="SM00054">
    <property type="entry name" value="EFh"/>
    <property type="match status" value="6"/>
</dbReference>
<evidence type="ECO:0000259" key="4">
    <source>
        <dbReference type="PROSITE" id="PS50222"/>
    </source>
</evidence>
<dbReference type="InterPro" id="IPR002048">
    <property type="entry name" value="EF_hand_dom"/>
</dbReference>
<dbReference type="InterPro" id="IPR018247">
    <property type="entry name" value="EF_Hand_1_Ca_BS"/>
</dbReference>
<keyword evidence="1" id="KW-0106">Calcium</keyword>
<feature type="domain" description="EF-hand" evidence="4">
    <location>
        <begin position="573"/>
        <end position="608"/>
    </location>
</feature>
<comment type="caution">
    <text evidence="5">The sequence shown here is derived from an EMBL/GenBank/DDBJ whole genome shotgun (WGS) entry which is preliminary data.</text>
</comment>
<accession>A0A2P4Y8G4</accession>
<dbReference type="OrthoDB" id="97318at2759"/>
<feature type="region of interest" description="Disordered" evidence="3">
    <location>
        <begin position="137"/>
        <end position="166"/>
    </location>
</feature>
<feature type="compositionally biased region" description="Polar residues" evidence="3">
    <location>
        <begin position="148"/>
        <end position="166"/>
    </location>
</feature>
<evidence type="ECO:0000256" key="3">
    <source>
        <dbReference type="SAM" id="MobiDB-lite"/>
    </source>
</evidence>
<protein>
    <recommendedName>
        <fullName evidence="4">EF-hand domain-containing protein</fullName>
    </recommendedName>
</protein>
<dbReference type="AlphaFoldDB" id="A0A2P4Y8G4"/>
<reference evidence="5 6" key="1">
    <citation type="journal article" date="2017" name="Genome Biol. Evol.">
        <title>Phytophthora megakarya and P. palmivora, closely related causal agents of cacao black pod rot, underwent increases in genome sizes and gene numbers by different mechanisms.</title>
        <authorList>
            <person name="Ali S.S."/>
            <person name="Shao J."/>
            <person name="Lary D.J."/>
            <person name="Kronmiller B."/>
            <person name="Shen D."/>
            <person name="Strem M.D."/>
            <person name="Amoako-Attah I."/>
            <person name="Akrofi A.Y."/>
            <person name="Begoude B.A."/>
            <person name="Ten Hoopen G.M."/>
            <person name="Coulibaly K."/>
            <person name="Kebe B.I."/>
            <person name="Melnick R.L."/>
            <person name="Guiltinan M.J."/>
            <person name="Tyler B.M."/>
            <person name="Meinhardt L.W."/>
            <person name="Bailey B.A."/>
        </authorList>
    </citation>
    <scope>NUCLEOTIDE SEQUENCE [LARGE SCALE GENOMIC DNA]</scope>
    <source>
        <strain evidence="6">sbr112.9</strain>
    </source>
</reference>
<dbReference type="SUPFAM" id="SSF47473">
    <property type="entry name" value="EF-hand"/>
    <property type="match status" value="3"/>
</dbReference>
<gene>
    <name evidence="5" type="ORF">PHPALM_8982</name>
</gene>
<organism evidence="5 6">
    <name type="scientific">Phytophthora palmivora</name>
    <dbReference type="NCBI Taxonomy" id="4796"/>
    <lineage>
        <taxon>Eukaryota</taxon>
        <taxon>Sar</taxon>
        <taxon>Stramenopiles</taxon>
        <taxon>Oomycota</taxon>
        <taxon>Peronosporomycetes</taxon>
        <taxon>Peronosporales</taxon>
        <taxon>Peronosporaceae</taxon>
        <taxon>Phytophthora</taxon>
    </lineage>
</organism>
<evidence type="ECO:0000256" key="1">
    <source>
        <dbReference type="ARBA" id="ARBA00022837"/>
    </source>
</evidence>
<proteinExistence type="predicted"/>
<evidence type="ECO:0000256" key="2">
    <source>
        <dbReference type="SAM" id="Coils"/>
    </source>
</evidence>
<dbReference type="PROSITE" id="PS00018">
    <property type="entry name" value="EF_HAND_1"/>
    <property type="match status" value="1"/>
</dbReference>
<name>A0A2P4Y8G4_9STRA</name>
<keyword evidence="2" id="KW-0175">Coiled coil</keyword>